<organism evidence="1 2">
    <name type="scientific">Paralvinella palmiformis</name>
    <dbReference type="NCBI Taxonomy" id="53620"/>
    <lineage>
        <taxon>Eukaryota</taxon>
        <taxon>Metazoa</taxon>
        <taxon>Spiralia</taxon>
        <taxon>Lophotrochozoa</taxon>
        <taxon>Annelida</taxon>
        <taxon>Polychaeta</taxon>
        <taxon>Sedentaria</taxon>
        <taxon>Canalipalpata</taxon>
        <taxon>Terebellida</taxon>
        <taxon>Terebelliformia</taxon>
        <taxon>Alvinellidae</taxon>
        <taxon>Paralvinella</taxon>
    </lineage>
</organism>
<proteinExistence type="predicted"/>
<name>A0AAD9JCN6_9ANNE</name>
<gene>
    <name evidence="1" type="ORF">LSH36_393g03015</name>
</gene>
<keyword evidence="2" id="KW-1185">Reference proteome</keyword>
<accession>A0AAD9JCN6</accession>
<protein>
    <submittedName>
        <fullName evidence="1">Uncharacterized protein</fullName>
    </submittedName>
</protein>
<evidence type="ECO:0000313" key="2">
    <source>
        <dbReference type="Proteomes" id="UP001208570"/>
    </source>
</evidence>
<sequence>MTTNPNFGSFHQRHVITEWRKQEAHTNKLAMSHTTALCTHAAISVFITSDDVICPLVRSMGLLTLPLGGATAVLLTLETPLEFAMTTILLSPASARVKSSPSEVAIWLALWASDRTVDDGVVTIIFVM</sequence>
<dbReference type="AlphaFoldDB" id="A0AAD9JCN6"/>
<evidence type="ECO:0000313" key="1">
    <source>
        <dbReference type="EMBL" id="KAK2150732.1"/>
    </source>
</evidence>
<comment type="caution">
    <text evidence="1">The sequence shown here is derived from an EMBL/GenBank/DDBJ whole genome shotgun (WGS) entry which is preliminary data.</text>
</comment>
<reference evidence="1" key="1">
    <citation type="journal article" date="2023" name="Mol. Biol. Evol.">
        <title>Third-Generation Sequencing Reveals the Adaptive Role of the Epigenome in Three Deep-Sea Polychaetes.</title>
        <authorList>
            <person name="Perez M."/>
            <person name="Aroh O."/>
            <person name="Sun Y."/>
            <person name="Lan Y."/>
            <person name="Juniper S.K."/>
            <person name="Young C.R."/>
            <person name="Angers B."/>
            <person name="Qian P.Y."/>
        </authorList>
    </citation>
    <scope>NUCLEOTIDE SEQUENCE</scope>
    <source>
        <strain evidence="1">P08H-3</strain>
    </source>
</reference>
<dbReference type="EMBL" id="JAODUP010000393">
    <property type="protein sequence ID" value="KAK2150732.1"/>
    <property type="molecule type" value="Genomic_DNA"/>
</dbReference>
<dbReference type="Proteomes" id="UP001208570">
    <property type="component" value="Unassembled WGS sequence"/>
</dbReference>